<reference evidence="1 2" key="1">
    <citation type="journal article" date="2017" name="Curr. Biol.">
        <title>The Evolution of Venom by Co-option of Single-Copy Genes.</title>
        <authorList>
            <person name="Martinson E.O."/>
            <person name="Mrinalini"/>
            <person name="Kelkar Y.D."/>
            <person name="Chang C.H."/>
            <person name="Werren J.H."/>
        </authorList>
    </citation>
    <scope>NUCLEOTIDE SEQUENCE [LARGE SCALE GENOMIC DNA]</scope>
    <source>
        <strain evidence="1 2">Alberta</strain>
        <tissue evidence="1">Whole body</tissue>
    </source>
</reference>
<dbReference type="Proteomes" id="UP000215335">
    <property type="component" value="Unassembled WGS sequence"/>
</dbReference>
<proteinExistence type="predicted"/>
<dbReference type="EMBL" id="NNAY01000442">
    <property type="protein sequence ID" value="OXU28363.1"/>
    <property type="molecule type" value="Genomic_DNA"/>
</dbReference>
<evidence type="ECO:0000313" key="2">
    <source>
        <dbReference type="Proteomes" id="UP000215335"/>
    </source>
</evidence>
<name>A0A232FCZ7_9HYME</name>
<dbReference type="AlphaFoldDB" id="A0A232FCZ7"/>
<organism evidence="1 2">
    <name type="scientific">Trichomalopsis sarcophagae</name>
    <dbReference type="NCBI Taxonomy" id="543379"/>
    <lineage>
        <taxon>Eukaryota</taxon>
        <taxon>Metazoa</taxon>
        <taxon>Ecdysozoa</taxon>
        <taxon>Arthropoda</taxon>
        <taxon>Hexapoda</taxon>
        <taxon>Insecta</taxon>
        <taxon>Pterygota</taxon>
        <taxon>Neoptera</taxon>
        <taxon>Endopterygota</taxon>
        <taxon>Hymenoptera</taxon>
        <taxon>Apocrita</taxon>
        <taxon>Proctotrupomorpha</taxon>
        <taxon>Chalcidoidea</taxon>
        <taxon>Pteromalidae</taxon>
        <taxon>Pteromalinae</taxon>
        <taxon>Trichomalopsis</taxon>
    </lineage>
</organism>
<accession>A0A232FCZ7</accession>
<gene>
    <name evidence="1" type="ORF">TSAR_008320</name>
</gene>
<protein>
    <submittedName>
        <fullName evidence="1">Uncharacterized protein</fullName>
    </submittedName>
</protein>
<evidence type="ECO:0000313" key="1">
    <source>
        <dbReference type="EMBL" id="OXU28363.1"/>
    </source>
</evidence>
<sequence>MINPLRTPWFKWVTPESRLLIPAPRKLFQRLIFKKVCDNHSHAPLNPNFSRIVKNASTFHSFSKIIMAPRRSPLEPQKHGLNRGPRKIASFRGNRSLIRCTVK</sequence>
<comment type="caution">
    <text evidence="1">The sequence shown here is derived from an EMBL/GenBank/DDBJ whole genome shotgun (WGS) entry which is preliminary data.</text>
</comment>
<keyword evidence="2" id="KW-1185">Reference proteome</keyword>